<feature type="non-terminal residue" evidence="1">
    <location>
        <position position="1"/>
    </location>
</feature>
<dbReference type="OrthoDB" id="411190at2759"/>
<keyword evidence="2" id="KW-1185">Reference proteome</keyword>
<dbReference type="EMBL" id="CAJNNV010027296">
    <property type="protein sequence ID" value="CAE8620023.1"/>
    <property type="molecule type" value="Genomic_DNA"/>
</dbReference>
<gene>
    <name evidence="1" type="ORF">PGLA1383_LOCUS37594</name>
</gene>
<evidence type="ECO:0000313" key="1">
    <source>
        <dbReference type="EMBL" id="CAE8620023.1"/>
    </source>
</evidence>
<dbReference type="InterPro" id="IPR053209">
    <property type="entry name" value="Gramillin-biosynth_MTr"/>
</dbReference>
<reference evidence="1" key="1">
    <citation type="submission" date="2021-02" db="EMBL/GenBank/DDBJ databases">
        <authorList>
            <person name="Dougan E. K."/>
            <person name="Rhodes N."/>
            <person name="Thang M."/>
            <person name="Chan C."/>
        </authorList>
    </citation>
    <scope>NUCLEOTIDE SEQUENCE</scope>
</reference>
<dbReference type="SUPFAM" id="SSF82199">
    <property type="entry name" value="SET domain"/>
    <property type="match status" value="1"/>
</dbReference>
<dbReference type="AlphaFoldDB" id="A0A813FZP7"/>
<dbReference type="PANTHER" id="PTHR47643">
    <property type="entry name" value="TPR DOMAIN PROTEIN (AFU_ORTHOLOGUE AFUA_5G12710)"/>
    <property type="match status" value="1"/>
</dbReference>
<sequence length="101" mass="11060">AIIFTASRDLEAGEELCHRYFDVEGDWASRQEHSKCWGFACGCKRCHFEAQRLPGTSAALAVDAATSAFRERLRFEMRALAAVAKAPAAHSEEDIAAVSSK</sequence>
<dbReference type="InterPro" id="IPR046341">
    <property type="entry name" value="SET_dom_sf"/>
</dbReference>
<name>A0A813FZP7_POLGL</name>
<accession>A0A813FZP7</accession>
<feature type="non-terminal residue" evidence="1">
    <location>
        <position position="101"/>
    </location>
</feature>
<evidence type="ECO:0000313" key="2">
    <source>
        <dbReference type="Proteomes" id="UP000654075"/>
    </source>
</evidence>
<dbReference type="Proteomes" id="UP000654075">
    <property type="component" value="Unassembled WGS sequence"/>
</dbReference>
<comment type="caution">
    <text evidence="1">The sequence shown here is derived from an EMBL/GenBank/DDBJ whole genome shotgun (WGS) entry which is preliminary data.</text>
</comment>
<proteinExistence type="predicted"/>
<protein>
    <recommendedName>
        <fullName evidence="3">SET domain-containing protein</fullName>
    </recommendedName>
</protein>
<evidence type="ECO:0008006" key="3">
    <source>
        <dbReference type="Google" id="ProtNLM"/>
    </source>
</evidence>
<organism evidence="1 2">
    <name type="scientific">Polarella glacialis</name>
    <name type="common">Dinoflagellate</name>
    <dbReference type="NCBI Taxonomy" id="89957"/>
    <lineage>
        <taxon>Eukaryota</taxon>
        <taxon>Sar</taxon>
        <taxon>Alveolata</taxon>
        <taxon>Dinophyceae</taxon>
        <taxon>Suessiales</taxon>
        <taxon>Suessiaceae</taxon>
        <taxon>Polarella</taxon>
    </lineage>
</organism>
<dbReference type="PANTHER" id="PTHR47643:SF2">
    <property type="entry name" value="TPR DOMAIN PROTEIN (AFU_ORTHOLOGUE AFUA_5G12710)"/>
    <property type="match status" value="1"/>
</dbReference>
<dbReference type="Gene3D" id="2.170.270.10">
    <property type="entry name" value="SET domain"/>
    <property type="match status" value="1"/>
</dbReference>